<comment type="similarity">
    <text evidence="2">Belongs to the CopC family.</text>
</comment>
<dbReference type="Proteomes" id="UP001597124">
    <property type="component" value="Unassembled WGS sequence"/>
</dbReference>
<reference evidence="10" key="1">
    <citation type="journal article" date="2019" name="Int. J. Syst. Evol. Microbiol.">
        <title>The Global Catalogue of Microorganisms (GCM) 10K type strain sequencing project: providing services to taxonomists for standard genome sequencing and annotation.</title>
        <authorList>
            <consortium name="The Broad Institute Genomics Platform"/>
            <consortium name="The Broad Institute Genome Sequencing Center for Infectious Disease"/>
            <person name="Wu L."/>
            <person name="Ma J."/>
        </authorList>
    </citation>
    <scope>NUCLEOTIDE SEQUENCE [LARGE SCALE GENOMIC DNA]</scope>
    <source>
        <strain evidence="10">CCUG 52537</strain>
    </source>
</reference>
<evidence type="ECO:0000313" key="9">
    <source>
        <dbReference type="EMBL" id="MFD0847678.1"/>
    </source>
</evidence>
<dbReference type="InterPro" id="IPR007348">
    <property type="entry name" value="CopC_dom"/>
</dbReference>
<keyword evidence="4 7" id="KW-0732">Signal</keyword>
<feature type="chain" id="PRO_5046951166" evidence="7">
    <location>
        <begin position="24"/>
        <end position="119"/>
    </location>
</feature>
<feature type="domain" description="CopC" evidence="8">
    <location>
        <begin position="24"/>
        <end position="118"/>
    </location>
</feature>
<dbReference type="InterPro" id="IPR032694">
    <property type="entry name" value="CopC/D"/>
</dbReference>
<protein>
    <submittedName>
        <fullName evidence="9">Copper homeostasis periplasmic binding protein CopC</fullName>
    </submittedName>
</protein>
<keyword evidence="10" id="KW-1185">Reference proteome</keyword>
<dbReference type="PANTHER" id="PTHR34820:SF4">
    <property type="entry name" value="INNER MEMBRANE PROTEIN YEBZ"/>
    <property type="match status" value="1"/>
</dbReference>
<evidence type="ECO:0000256" key="7">
    <source>
        <dbReference type="SAM" id="SignalP"/>
    </source>
</evidence>
<dbReference type="PANTHER" id="PTHR34820">
    <property type="entry name" value="INNER MEMBRANE PROTEIN YEBZ"/>
    <property type="match status" value="1"/>
</dbReference>
<evidence type="ECO:0000259" key="8">
    <source>
        <dbReference type="Pfam" id="PF04234"/>
    </source>
</evidence>
<dbReference type="InterPro" id="IPR014756">
    <property type="entry name" value="Ig_E-set"/>
</dbReference>
<feature type="signal peptide" evidence="7">
    <location>
        <begin position="1"/>
        <end position="23"/>
    </location>
</feature>
<dbReference type="RefSeq" id="WP_381487091.1">
    <property type="nucleotide sequence ID" value="NZ_JBHTIK010000002.1"/>
</dbReference>
<comment type="subcellular location">
    <subcellularLocation>
        <location evidence="1">Periplasm</location>
    </subcellularLocation>
</comment>
<gene>
    <name evidence="9" type="primary">copC</name>
    <name evidence="9" type="ORF">ACFQ00_05020</name>
</gene>
<accession>A0ABW3BZS9</accession>
<evidence type="ECO:0000256" key="6">
    <source>
        <dbReference type="ARBA" id="ARBA00023008"/>
    </source>
</evidence>
<keyword evidence="5" id="KW-0574">Periplasm</keyword>
<evidence type="ECO:0000256" key="1">
    <source>
        <dbReference type="ARBA" id="ARBA00004418"/>
    </source>
</evidence>
<dbReference type="NCBIfam" id="NF033814">
    <property type="entry name" value="copper_CopC"/>
    <property type="match status" value="1"/>
</dbReference>
<organism evidence="9 10">
    <name type="scientific">Sphingosinicella xenopeptidilytica</name>
    <dbReference type="NCBI Taxonomy" id="364098"/>
    <lineage>
        <taxon>Bacteria</taxon>
        <taxon>Pseudomonadati</taxon>
        <taxon>Pseudomonadota</taxon>
        <taxon>Alphaproteobacteria</taxon>
        <taxon>Sphingomonadales</taxon>
        <taxon>Sphingosinicellaceae</taxon>
        <taxon>Sphingosinicella</taxon>
    </lineage>
</organism>
<dbReference type="Gene3D" id="2.60.40.1220">
    <property type="match status" value="1"/>
</dbReference>
<evidence type="ECO:0000256" key="5">
    <source>
        <dbReference type="ARBA" id="ARBA00022764"/>
    </source>
</evidence>
<evidence type="ECO:0000256" key="4">
    <source>
        <dbReference type="ARBA" id="ARBA00022729"/>
    </source>
</evidence>
<dbReference type="SUPFAM" id="SSF81296">
    <property type="entry name" value="E set domains"/>
    <property type="match status" value="1"/>
</dbReference>
<evidence type="ECO:0000256" key="2">
    <source>
        <dbReference type="ARBA" id="ARBA00010509"/>
    </source>
</evidence>
<dbReference type="Pfam" id="PF04234">
    <property type="entry name" value="CopC"/>
    <property type="match status" value="1"/>
</dbReference>
<keyword evidence="3" id="KW-0479">Metal-binding</keyword>
<keyword evidence="6" id="KW-0186">Copper</keyword>
<proteinExistence type="inferred from homology"/>
<sequence>MRIPLFRTATVLAAMFTASAALAHPSVLKASPAPDAAGAAPKEVKLVFSEAVMLPLSGIKVIDAKGKAAQTGKARAGADGKELIVPLSGPLPAGSYHVQWHVVSSDTHRVEGHYGFSVR</sequence>
<dbReference type="InterPro" id="IPR047685">
    <property type="entry name" value="CopC-like"/>
</dbReference>
<evidence type="ECO:0000313" key="10">
    <source>
        <dbReference type="Proteomes" id="UP001597124"/>
    </source>
</evidence>
<evidence type="ECO:0000256" key="3">
    <source>
        <dbReference type="ARBA" id="ARBA00022723"/>
    </source>
</evidence>
<dbReference type="EMBL" id="JBHTIK010000002">
    <property type="protein sequence ID" value="MFD0847678.1"/>
    <property type="molecule type" value="Genomic_DNA"/>
</dbReference>
<name>A0ABW3BZS9_SPHXN</name>
<comment type="caution">
    <text evidence="9">The sequence shown here is derived from an EMBL/GenBank/DDBJ whole genome shotgun (WGS) entry which is preliminary data.</text>
</comment>
<dbReference type="InterPro" id="IPR014755">
    <property type="entry name" value="Cu-Rt/internalin_Ig-like"/>
</dbReference>